<evidence type="ECO:0000259" key="3">
    <source>
        <dbReference type="PROSITE" id="PS51212"/>
    </source>
</evidence>
<dbReference type="Proteomes" id="UP000507470">
    <property type="component" value="Unassembled WGS sequence"/>
</dbReference>
<feature type="chain" id="PRO_5026783848" description="WSC domain-containing protein" evidence="2">
    <location>
        <begin position="22"/>
        <end position="264"/>
    </location>
</feature>
<feature type="domain" description="WSC" evidence="3">
    <location>
        <begin position="21"/>
        <end position="113"/>
    </location>
</feature>
<accession>A0A6J8CT18</accession>
<evidence type="ECO:0000313" key="4">
    <source>
        <dbReference type="EMBL" id="CAC5398569.1"/>
    </source>
</evidence>
<proteinExistence type="predicted"/>
<reference evidence="4 5" key="1">
    <citation type="submission" date="2020-06" db="EMBL/GenBank/DDBJ databases">
        <authorList>
            <person name="Li R."/>
            <person name="Bekaert M."/>
        </authorList>
    </citation>
    <scope>NUCLEOTIDE SEQUENCE [LARGE SCALE GENOMIC DNA]</scope>
    <source>
        <strain evidence="5">wild</strain>
    </source>
</reference>
<name>A0A6J8CT18_MYTCO</name>
<protein>
    <recommendedName>
        <fullName evidence="3">WSC domain-containing protein</fullName>
    </recommendedName>
</protein>
<dbReference type="OrthoDB" id="2019572at2759"/>
<evidence type="ECO:0000256" key="1">
    <source>
        <dbReference type="SAM" id="MobiDB-lite"/>
    </source>
</evidence>
<evidence type="ECO:0000313" key="5">
    <source>
        <dbReference type="Proteomes" id="UP000507470"/>
    </source>
</evidence>
<keyword evidence="2" id="KW-0732">Signal</keyword>
<sequence length="264" mass="29470">MTSSKCLFVLSILGLPLSVKGFNFIGCYWNDDNNTLSDYYPPVQTTIQCFLECISANKGYTYAGTQKDPLACACDKSIVNQRIQSSTDCNVPCPTMSGDICGGHFRLAVYNITDESIPIIISQTGTTLPTSPKQAENLDCMCPCSFTSGKWDFLKEINITKDQLIDILKSDVDELQQNLTVDVKATSAYKNTKRIQQIDSVKWLKSCVHVKKIIEPSYWQNGAIQEGIQKNAIQIQSDSESESEEDNSSDGDETEDHEWPLKYI</sequence>
<dbReference type="PROSITE" id="PS51212">
    <property type="entry name" value="WSC"/>
    <property type="match status" value="1"/>
</dbReference>
<dbReference type="EMBL" id="CACVKT020005930">
    <property type="protein sequence ID" value="CAC5398569.1"/>
    <property type="molecule type" value="Genomic_DNA"/>
</dbReference>
<gene>
    <name evidence="4" type="ORF">MCOR_32932</name>
</gene>
<dbReference type="InterPro" id="IPR002889">
    <property type="entry name" value="WSC_carb-bd"/>
</dbReference>
<keyword evidence="5" id="KW-1185">Reference proteome</keyword>
<feature type="signal peptide" evidence="2">
    <location>
        <begin position="1"/>
        <end position="21"/>
    </location>
</feature>
<evidence type="ECO:0000256" key="2">
    <source>
        <dbReference type="SAM" id="SignalP"/>
    </source>
</evidence>
<dbReference type="Pfam" id="PF01822">
    <property type="entry name" value="WSC"/>
    <property type="match status" value="1"/>
</dbReference>
<dbReference type="AlphaFoldDB" id="A0A6J8CT18"/>
<organism evidence="4 5">
    <name type="scientific">Mytilus coruscus</name>
    <name type="common">Sea mussel</name>
    <dbReference type="NCBI Taxonomy" id="42192"/>
    <lineage>
        <taxon>Eukaryota</taxon>
        <taxon>Metazoa</taxon>
        <taxon>Spiralia</taxon>
        <taxon>Lophotrochozoa</taxon>
        <taxon>Mollusca</taxon>
        <taxon>Bivalvia</taxon>
        <taxon>Autobranchia</taxon>
        <taxon>Pteriomorphia</taxon>
        <taxon>Mytilida</taxon>
        <taxon>Mytiloidea</taxon>
        <taxon>Mytilidae</taxon>
        <taxon>Mytilinae</taxon>
        <taxon>Mytilus</taxon>
    </lineage>
</organism>
<feature type="region of interest" description="Disordered" evidence="1">
    <location>
        <begin position="233"/>
        <end position="264"/>
    </location>
</feature>
<feature type="compositionally biased region" description="Acidic residues" evidence="1">
    <location>
        <begin position="239"/>
        <end position="256"/>
    </location>
</feature>